<keyword evidence="3" id="KW-1185">Reference proteome</keyword>
<gene>
    <name evidence="2" type="ORF">E2C01_046751</name>
</gene>
<accession>A0A5B7G1S8</accession>
<evidence type="ECO:0000313" key="2">
    <source>
        <dbReference type="EMBL" id="MPC52872.1"/>
    </source>
</evidence>
<reference evidence="2 3" key="1">
    <citation type="submission" date="2019-05" db="EMBL/GenBank/DDBJ databases">
        <title>Another draft genome of Portunus trituberculatus and its Hox gene families provides insights of decapod evolution.</title>
        <authorList>
            <person name="Jeong J.-H."/>
            <person name="Song I."/>
            <person name="Kim S."/>
            <person name="Choi T."/>
            <person name="Kim D."/>
            <person name="Ryu S."/>
            <person name="Kim W."/>
        </authorList>
    </citation>
    <scope>NUCLEOTIDE SEQUENCE [LARGE SCALE GENOMIC DNA]</scope>
    <source>
        <tissue evidence="2">Muscle</tissue>
    </source>
</reference>
<protein>
    <submittedName>
        <fullName evidence="2">Uncharacterized protein</fullName>
    </submittedName>
</protein>
<evidence type="ECO:0000256" key="1">
    <source>
        <dbReference type="SAM" id="MobiDB-lite"/>
    </source>
</evidence>
<feature type="compositionally biased region" description="Polar residues" evidence="1">
    <location>
        <begin position="1"/>
        <end position="40"/>
    </location>
</feature>
<proteinExistence type="predicted"/>
<organism evidence="2 3">
    <name type="scientific">Portunus trituberculatus</name>
    <name type="common">Swimming crab</name>
    <name type="synonym">Neptunus trituberculatus</name>
    <dbReference type="NCBI Taxonomy" id="210409"/>
    <lineage>
        <taxon>Eukaryota</taxon>
        <taxon>Metazoa</taxon>
        <taxon>Ecdysozoa</taxon>
        <taxon>Arthropoda</taxon>
        <taxon>Crustacea</taxon>
        <taxon>Multicrustacea</taxon>
        <taxon>Malacostraca</taxon>
        <taxon>Eumalacostraca</taxon>
        <taxon>Eucarida</taxon>
        <taxon>Decapoda</taxon>
        <taxon>Pleocyemata</taxon>
        <taxon>Brachyura</taxon>
        <taxon>Eubrachyura</taxon>
        <taxon>Portunoidea</taxon>
        <taxon>Portunidae</taxon>
        <taxon>Portuninae</taxon>
        <taxon>Portunus</taxon>
    </lineage>
</organism>
<dbReference type="AlphaFoldDB" id="A0A5B7G1S8"/>
<dbReference type="EMBL" id="VSRR010011215">
    <property type="protein sequence ID" value="MPC52872.1"/>
    <property type="molecule type" value="Genomic_DNA"/>
</dbReference>
<feature type="region of interest" description="Disordered" evidence="1">
    <location>
        <begin position="1"/>
        <end position="52"/>
    </location>
</feature>
<name>A0A5B7G1S8_PORTR</name>
<dbReference type="Proteomes" id="UP000324222">
    <property type="component" value="Unassembled WGS sequence"/>
</dbReference>
<feature type="region of interest" description="Disordered" evidence="1">
    <location>
        <begin position="91"/>
        <end position="110"/>
    </location>
</feature>
<comment type="caution">
    <text evidence="2">The sequence shown here is derived from an EMBL/GenBank/DDBJ whole genome shotgun (WGS) entry which is preliminary data.</text>
</comment>
<sequence length="110" mass="12939">MKRSGSSEMVNPSRTRQSRVNQEPDNRANNSVTNTNTVHYNNRRHKHFTPPRSTLRAEQTQLNKQIDCQHIVGQLQIITNKLYTKCGKEEKKMSNYRKGKKVNTDLELWR</sequence>
<evidence type="ECO:0000313" key="3">
    <source>
        <dbReference type="Proteomes" id="UP000324222"/>
    </source>
</evidence>